<dbReference type="Pfam" id="PF05709">
    <property type="entry name" value="Sipho_tail"/>
    <property type="match status" value="1"/>
</dbReference>
<reference evidence="3 4" key="1">
    <citation type="submission" date="2015-06" db="EMBL/GenBank/DDBJ databases">
        <title>Cloning and characterization of the uncialamcin biosynthetic gene cluster.</title>
        <authorList>
            <person name="Yan X."/>
            <person name="Huang T."/>
            <person name="Ge H."/>
            <person name="Shen B."/>
        </authorList>
    </citation>
    <scope>NUCLEOTIDE SEQUENCE [LARGE SCALE GENOMIC DNA]</scope>
    <source>
        <strain evidence="3 4">DCA2648</strain>
    </source>
</reference>
<keyword evidence="4" id="KW-1185">Reference proteome</keyword>
<evidence type="ECO:0000259" key="2">
    <source>
        <dbReference type="Pfam" id="PF05709"/>
    </source>
</evidence>
<sequence length="331" mass="36327">MPIPATRDQVQGGTPPSRPIPPHPMDWGFTYVSIRGSNGQGEEIPLTGFANREWPAVFMQAGATGLDAPPVELFSDESPNLDGSIFRDSRTAAREVMIPVFLYGIDRSTLRQLKRRLVSALNPENGYCVLKVMEASTPARYLYCYYRGGLEGDEGQDRSGFRWIRYGIQLSAFDPFFYSDDLQVAQWTFGGGTPFLRQDGGLFPLSLSQGGIPRSSIPIVNPGDVKAWPVWEIRGPVKAFKFTAQDGASFGIKARPDSSDIVPDGRVLTVDTRPGHKTLKDDRGKNYYPLLDSSPALWPVPSGSSTAGVELVASAGSASLRLTLRPRYETY</sequence>
<comment type="caution">
    <text evidence="3">The sequence shown here is derived from an EMBL/GenBank/DDBJ whole genome shotgun (WGS) entry which is preliminary data.</text>
</comment>
<evidence type="ECO:0000313" key="3">
    <source>
        <dbReference type="EMBL" id="OKH95414.1"/>
    </source>
</evidence>
<dbReference type="Gene3D" id="2.40.30.200">
    <property type="match status" value="1"/>
</dbReference>
<evidence type="ECO:0000256" key="1">
    <source>
        <dbReference type="SAM" id="MobiDB-lite"/>
    </source>
</evidence>
<evidence type="ECO:0000313" key="4">
    <source>
        <dbReference type="Proteomes" id="UP000186455"/>
    </source>
</evidence>
<protein>
    <recommendedName>
        <fullName evidence="2">Siphovirus-type tail component RIFT-related domain-containing protein</fullName>
    </recommendedName>
</protein>
<dbReference type="Proteomes" id="UP000186455">
    <property type="component" value="Unassembled WGS sequence"/>
</dbReference>
<proteinExistence type="predicted"/>
<organism evidence="3 4">
    <name type="scientific">Streptomyces uncialis</name>
    <dbReference type="NCBI Taxonomy" id="1048205"/>
    <lineage>
        <taxon>Bacteria</taxon>
        <taxon>Bacillati</taxon>
        <taxon>Actinomycetota</taxon>
        <taxon>Actinomycetes</taxon>
        <taxon>Kitasatosporales</taxon>
        <taxon>Streptomycetaceae</taxon>
        <taxon>Streptomyces</taxon>
    </lineage>
</organism>
<dbReference type="InterPro" id="IPR008841">
    <property type="entry name" value="Siphovirus-type_tail_N"/>
</dbReference>
<dbReference type="AlphaFoldDB" id="A0A1Q4VC41"/>
<dbReference type="STRING" id="1048205.AB852_00660"/>
<dbReference type="EMBL" id="LFBV01000001">
    <property type="protein sequence ID" value="OKH95414.1"/>
    <property type="molecule type" value="Genomic_DNA"/>
</dbReference>
<feature type="domain" description="Siphovirus-type tail component RIFT-related" evidence="2">
    <location>
        <begin position="77"/>
        <end position="125"/>
    </location>
</feature>
<gene>
    <name evidence="3" type="ORF">AB852_00660</name>
</gene>
<accession>A0A1Q4VC41</accession>
<name>A0A1Q4VC41_9ACTN</name>
<feature type="region of interest" description="Disordered" evidence="1">
    <location>
        <begin position="1"/>
        <end position="24"/>
    </location>
</feature>